<organism evidence="1 2">
    <name type="scientific">Zopfia rhizophila CBS 207.26</name>
    <dbReference type="NCBI Taxonomy" id="1314779"/>
    <lineage>
        <taxon>Eukaryota</taxon>
        <taxon>Fungi</taxon>
        <taxon>Dikarya</taxon>
        <taxon>Ascomycota</taxon>
        <taxon>Pezizomycotina</taxon>
        <taxon>Dothideomycetes</taxon>
        <taxon>Dothideomycetes incertae sedis</taxon>
        <taxon>Zopfiaceae</taxon>
        <taxon>Zopfia</taxon>
    </lineage>
</organism>
<dbReference type="OrthoDB" id="3485856at2759"/>
<dbReference type="AlphaFoldDB" id="A0A6A6DZT4"/>
<reference evidence="1" key="1">
    <citation type="journal article" date="2020" name="Stud. Mycol.">
        <title>101 Dothideomycetes genomes: a test case for predicting lifestyles and emergence of pathogens.</title>
        <authorList>
            <person name="Haridas S."/>
            <person name="Albert R."/>
            <person name="Binder M."/>
            <person name="Bloem J."/>
            <person name="Labutti K."/>
            <person name="Salamov A."/>
            <person name="Andreopoulos B."/>
            <person name="Baker S."/>
            <person name="Barry K."/>
            <person name="Bills G."/>
            <person name="Bluhm B."/>
            <person name="Cannon C."/>
            <person name="Castanera R."/>
            <person name="Culley D."/>
            <person name="Daum C."/>
            <person name="Ezra D."/>
            <person name="Gonzalez J."/>
            <person name="Henrissat B."/>
            <person name="Kuo A."/>
            <person name="Liang C."/>
            <person name="Lipzen A."/>
            <person name="Lutzoni F."/>
            <person name="Magnuson J."/>
            <person name="Mondo S."/>
            <person name="Nolan M."/>
            <person name="Ohm R."/>
            <person name="Pangilinan J."/>
            <person name="Park H.-J."/>
            <person name="Ramirez L."/>
            <person name="Alfaro M."/>
            <person name="Sun H."/>
            <person name="Tritt A."/>
            <person name="Yoshinaga Y."/>
            <person name="Zwiers L.-H."/>
            <person name="Turgeon B."/>
            <person name="Goodwin S."/>
            <person name="Spatafora J."/>
            <person name="Crous P."/>
            <person name="Grigoriev I."/>
        </authorList>
    </citation>
    <scope>NUCLEOTIDE SEQUENCE</scope>
    <source>
        <strain evidence="1">CBS 207.26</strain>
    </source>
</reference>
<proteinExistence type="predicted"/>
<feature type="non-terminal residue" evidence="1">
    <location>
        <position position="1"/>
    </location>
</feature>
<accession>A0A6A6DZT4</accession>
<keyword evidence="2" id="KW-1185">Reference proteome</keyword>
<name>A0A6A6DZT4_9PEZI</name>
<gene>
    <name evidence="1" type="ORF">K469DRAFT_482833</name>
</gene>
<dbReference type="Proteomes" id="UP000800200">
    <property type="component" value="Unassembled WGS sequence"/>
</dbReference>
<evidence type="ECO:0000313" key="2">
    <source>
        <dbReference type="Proteomes" id="UP000800200"/>
    </source>
</evidence>
<evidence type="ECO:0000313" key="1">
    <source>
        <dbReference type="EMBL" id="KAF2183922.1"/>
    </source>
</evidence>
<protein>
    <submittedName>
        <fullName evidence="1">Uncharacterized protein</fullName>
    </submittedName>
</protein>
<sequence>VKSDYTRNKRKFVIRMSSDLHDTVAAEIWSDIYDRLKEVRKRTDRTSKIKFPVSNGQMDSKSPGSAFQHRDCQFPGFVMKIAWSQRKLNLLELASEYIQRSQGSIRTVVGVNLNDIYAAKMRQRRQATLGKSAATSSVWRAEVDESNGLKRVTVIESVLDKMYKDGNTVTGADLQLSLRDFTCEKVARKFQDIQDPEIVV</sequence>
<dbReference type="EMBL" id="ML994640">
    <property type="protein sequence ID" value="KAF2183922.1"/>
    <property type="molecule type" value="Genomic_DNA"/>
</dbReference>
<feature type="non-terminal residue" evidence="1">
    <location>
        <position position="200"/>
    </location>
</feature>